<keyword evidence="1" id="KW-0472">Membrane</keyword>
<keyword evidence="3" id="KW-1185">Reference proteome</keyword>
<dbReference type="EMBL" id="CM026426">
    <property type="protein sequence ID" value="KAG0571483.1"/>
    <property type="molecule type" value="Genomic_DNA"/>
</dbReference>
<sequence length="107" mass="12083">MLGVKRLGSRGGASGWSSSQSSFFIYLFIFSYYCVCPVAAKGWLCFCYYCGAFPCRCSLAKELRNWLQLELFQSKAYALQVAWFGDSKAKQWPLEVAWFGEGESPSL</sequence>
<gene>
    <name evidence="2" type="ORF">KC19_VG015000</name>
</gene>
<accession>A0A8T0HL57</accession>
<evidence type="ECO:0000313" key="2">
    <source>
        <dbReference type="EMBL" id="KAG0571483.1"/>
    </source>
</evidence>
<protein>
    <submittedName>
        <fullName evidence="2">Uncharacterized protein</fullName>
    </submittedName>
</protein>
<comment type="caution">
    <text evidence="2">The sequence shown here is derived from an EMBL/GenBank/DDBJ whole genome shotgun (WGS) entry which is preliminary data.</text>
</comment>
<name>A0A8T0HL57_CERPU</name>
<proteinExistence type="predicted"/>
<reference evidence="2" key="1">
    <citation type="submission" date="2020-06" db="EMBL/GenBank/DDBJ databases">
        <title>WGS assembly of Ceratodon purpureus strain R40.</title>
        <authorList>
            <person name="Carey S.B."/>
            <person name="Jenkins J."/>
            <person name="Shu S."/>
            <person name="Lovell J.T."/>
            <person name="Sreedasyam A."/>
            <person name="Maumus F."/>
            <person name="Tiley G.P."/>
            <person name="Fernandez-Pozo N."/>
            <person name="Barry K."/>
            <person name="Chen C."/>
            <person name="Wang M."/>
            <person name="Lipzen A."/>
            <person name="Daum C."/>
            <person name="Saski C.A."/>
            <person name="Payton A.C."/>
            <person name="Mcbreen J.C."/>
            <person name="Conrad R.E."/>
            <person name="Kollar L.M."/>
            <person name="Olsson S."/>
            <person name="Huttunen S."/>
            <person name="Landis J.B."/>
            <person name="Wickett N.J."/>
            <person name="Johnson M.G."/>
            <person name="Rensing S.A."/>
            <person name="Grimwood J."/>
            <person name="Schmutz J."/>
            <person name="Mcdaniel S.F."/>
        </authorList>
    </citation>
    <scope>NUCLEOTIDE SEQUENCE</scope>
    <source>
        <strain evidence="2">R40</strain>
    </source>
</reference>
<dbReference type="AlphaFoldDB" id="A0A8T0HL57"/>
<organism evidence="2 3">
    <name type="scientific">Ceratodon purpureus</name>
    <name type="common">Fire moss</name>
    <name type="synonym">Dicranum purpureum</name>
    <dbReference type="NCBI Taxonomy" id="3225"/>
    <lineage>
        <taxon>Eukaryota</taxon>
        <taxon>Viridiplantae</taxon>
        <taxon>Streptophyta</taxon>
        <taxon>Embryophyta</taxon>
        <taxon>Bryophyta</taxon>
        <taxon>Bryophytina</taxon>
        <taxon>Bryopsida</taxon>
        <taxon>Dicranidae</taxon>
        <taxon>Pseudoditrichales</taxon>
        <taxon>Ditrichaceae</taxon>
        <taxon>Ceratodon</taxon>
    </lineage>
</organism>
<keyword evidence="1" id="KW-1133">Transmembrane helix</keyword>
<dbReference type="Proteomes" id="UP000822688">
    <property type="component" value="Chromosome V"/>
</dbReference>
<evidence type="ECO:0000313" key="3">
    <source>
        <dbReference type="Proteomes" id="UP000822688"/>
    </source>
</evidence>
<feature type="transmembrane region" description="Helical" evidence="1">
    <location>
        <begin position="23"/>
        <end position="44"/>
    </location>
</feature>
<keyword evidence="1" id="KW-0812">Transmembrane</keyword>
<evidence type="ECO:0000256" key="1">
    <source>
        <dbReference type="SAM" id="Phobius"/>
    </source>
</evidence>